<evidence type="ECO:0000313" key="1">
    <source>
        <dbReference type="EMBL" id="DAF91509.1"/>
    </source>
</evidence>
<proteinExistence type="predicted"/>
<protein>
    <submittedName>
        <fullName evidence="1">Malignant T-cell-amplified sequence 1, Density-regulated initiation, Ribosome, TRANSLATION</fullName>
    </submittedName>
</protein>
<dbReference type="EMBL" id="BK016055">
    <property type="protein sequence ID" value="DAF91509.1"/>
    <property type="molecule type" value="Genomic_DNA"/>
</dbReference>
<reference evidence="1" key="1">
    <citation type="journal article" date="2021" name="Proc. Natl. Acad. Sci. U.S.A.">
        <title>A Catalog of Tens of Thousands of Viruses from Human Metagenomes Reveals Hidden Associations with Chronic Diseases.</title>
        <authorList>
            <person name="Tisza M.J."/>
            <person name="Buck C.B."/>
        </authorList>
    </citation>
    <scope>NUCLEOTIDE SEQUENCE</scope>
    <source>
        <strain evidence="1">CtCVG11</strain>
    </source>
</reference>
<organism evidence="1">
    <name type="scientific">Caudovirales sp. ctCVG11</name>
    <dbReference type="NCBI Taxonomy" id="2825759"/>
    <lineage>
        <taxon>Viruses</taxon>
        <taxon>Duplodnaviria</taxon>
        <taxon>Heunggongvirae</taxon>
        <taxon>Uroviricota</taxon>
        <taxon>Caudoviricetes</taxon>
    </lineage>
</organism>
<accession>A0A8S5UAJ0</accession>
<name>A0A8S5UAJ0_9CAUD</name>
<sequence>MIRIYTLPYRLVYCLTVSFPLSYRQTKIC</sequence>